<gene>
    <name evidence="2" type="ORF">F3B90_08645</name>
    <name evidence="3" type="ORF">SAMN05192581_100577</name>
    <name evidence="4" type="ORF">SAMN05192582_102524</name>
</gene>
<dbReference type="Proteomes" id="UP000424805">
    <property type="component" value="Unassembled WGS sequence"/>
</dbReference>
<evidence type="ECO:0000313" key="4">
    <source>
        <dbReference type="EMBL" id="SDI09698.1"/>
    </source>
</evidence>
<dbReference type="EMBL" id="FMYE01000005">
    <property type="protein sequence ID" value="SDB75960.1"/>
    <property type="molecule type" value="Genomic_DNA"/>
</dbReference>
<dbReference type="Proteomes" id="UP000183670">
    <property type="component" value="Unassembled WGS sequence"/>
</dbReference>
<keyword evidence="1" id="KW-0732">Signal</keyword>
<dbReference type="Gene3D" id="2.40.160.60">
    <property type="entry name" value="Outer membrane protein transport protein (OMPP1/FadL/TodX)"/>
    <property type="match status" value="1"/>
</dbReference>
<feature type="chain" id="PRO_5010470344" description="Outer membrane protein transport protein (OMPP1/FadL/TodX)" evidence="1">
    <location>
        <begin position="21"/>
        <end position="401"/>
    </location>
</feature>
<feature type="signal peptide" evidence="1">
    <location>
        <begin position="1"/>
        <end position="20"/>
    </location>
</feature>
<reference evidence="5 6" key="1">
    <citation type="submission" date="2016-10" db="EMBL/GenBank/DDBJ databases">
        <authorList>
            <person name="de Groot N.N."/>
        </authorList>
    </citation>
    <scope>NUCLEOTIDE SEQUENCE [LARGE SCALE GENOMIC DNA]</scope>
    <source>
        <strain evidence="3 6">NLAE-zl-C500</strain>
        <strain evidence="4 5">NLAE-zl-C57</strain>
    </source>
</reference>
<dbReference type="Proteomes" id="UP000181870">
    <property type="component" value="Unassembled WGS sequence"/>
</dbReference>
<accession>A0A1G6G1V1</accession>
<reference evidence="2 7" key="2">
    <citation type="journal article" date="2019" name="Nat. Med.">
        <title>A library of human gut bacterial isolates paired with longitudinal multiomics data enables mechanistic microbiome research.</title>
        <authorList>
            <person name="Poyet M."/>
            <person name="Groussin M."/>
            <person name="Gibbons S.M."/>
            <person name="Avila-Pacheco J."/>
            <person name="Jiang X."/>
            <person name="Kearney S.M."/>
            <person name="Perrotta A.R."/>
            <person name="Berdy B."/>
            <person name="Zhao S."/>
            <person name="Lieberman T.D."/>
            <person name="Swanson P.K."/>
            <person name="Smith M."/>
            <person name="Roesemann S."/>
            <person name="Alexander J.E."/>
            <person name="Rich S.A."/>
            <person name="Livny J."/>
            <person name="Vlamakis H."/>
            <person name="Clish C."/>
            <person name="Bullock K."/>
            <person name="Deik A."/>
            <person name="Scott J."/>
            <person name="Pierce K.A."/>
            <person name="Xavier R.J."/>
            <person name="Alm E.J."/>
        </authorList>
    </citation>
    <scope>NUCLEOTIDE SEQUENCE [LARGE SCALE GENOMIC DNA]</scope>
    <source>
        <strain evidence="2 7">BIOML-A15</strain>
    </source>
</reference>
<evidence type="ECO:0000313" key="6">
    <source>
        <dbReference type="Proteomes" id="UP000183670"/>
    </source>
</evidence>
<evidence type="ECO:0008006" key="8">
    <source>
        <dbReference type="Google" id="ProtNLM"/>
    </source>
</evidence>
<dbReference type="RefSeq" id="WP_074556902.1">
    <property type="nucleotide sequence ID" value="NZ_FMYE01000005.1"/>
</dbReference>
<name>A0A1G6G1V1_BACOV</name>
<evidence type="ECO:0000313" key="5">
    <source>
        <dbReference type="Proteomes" id="UP000181870"/>
    </source>
</evidence>
<organism evidence="3 6">
    <name type="scientific">Bacteroides ovatus</name>
    <dbReference type="NCBI Taxonomy" id="28116"/>
    <lineage>
        <taxon>Bacteria</taxon>
        <taxon>Pseudomonadati</taxon>
        <taxon>Bacteroidota</taxon>
        <taxon>Bacteroidia</taxon>
        <taxon>Bacteroidales</taxon>
        <taxon>Bacteroidaceae</taxon>
        <taxon>Bacteroides</taxon>
    </lineage>
</organism>
<evidence type="ECO:0000313" key="3">
    <source>
        <dbReference type="EMBL" id="SDB75960.1"/>
    </source>
</evidence>
<evidence type="ECO:0000313" key="7">
    <source>
        <dbReference type="Proteomes" id="UP000424805"/>
    </source>
</evidence>
<evidence type="ECO:0000313" key="2">
    <source>
        <dbReference type="EMBL" id="KAA4627979.1"/>
    </source>
</evidence>
<protein>
    <recommendedName>
        <fullName evidence="8">Outer membrane protein transport protein (OMPP1/FadL/TodX)</fullName>
    </recommendedName>
</protein>
<dbReference type="EMBL" id="FNDO01000025">
    <property type="protein sequence ID" value="SDI09698.1"/>
    <property type="molecule type" value="Genomic_DNA"/>
</dbReference>
<dbReference type="AlphaFoldDB" id="A0A1G6G1V1"/>
<evidence type="ECO:0000256" key="1">
    <source>
        <dbReference type="SAM" id="SignalP"/>
    </source>
</evidence>
<dbReference type="SUPFAM" id="SSF56935">
    <property type="entry name" value="Porins"/>
    <property type="match status" value="1"/>
</dbReference>
<dbReference type="EMBL" id="VWFP01000007">
    <property type="protein sequence ID" value="KAA4627979.1"/>
    <property type="molecule type" value="Genomic_DNA"/>
</dbReference>
<sequence>MKKILFCLLAFYTPVSIVIAQNTTNSPTSMFGLGELSTGEGGQYAGLGGTGIALRGNNFLNSANPASLTELTEQRFQIDAGIMGAYQIYSQRGASNRSVTGNLNNLSIGCRIMPRWYGAIFMAPVSSVGYAITLDEEVAGTNGGTISSLFQGEGGLSKMGISTAYLFGKRFSVGTNLSYVTGTITQTETQGTATEETSSYKHTFYADFGVQYKWAIDRERSFVAGAVYGYSQDFKQDNNLYVSSSSGGDDIEKSLKRYRQCLPQFFGLGASYNTLRWMATIDYKYVDWSRMQSSQSNVSFENQHRLSVGGRYTLGNVYRNPVSILLGTGINNSYIVIQKKKATEYYVSTGLNFGLRNNNVLSIGLKYKGQMKIPNGMQKENSLSLFLNITFSERTYRAKIQ</sequence>
<proteinExistence type="predicted"/>